<dbReference type="InterPro" id="IPR020568">
    <property type="entry name" value="Ribosomal_Su5_D2-typ_SF"/>
</dbReference>
<dbReference type="SUPFAM" id="SSF54211">
    <property type="entry name" value="Ribosomal protein S5 domain 2-like"/>
    <property type="match status" value="1"/>
</dbReference>
<dbReference type="PRINTS" id="PR01037">
    <property type="entry name" value="TCRTETOQM"/>
</dbReference>
<dbReference type="Proteomes" id="UP000216207">
    <property type="component" value="Unassembled WGS sequence"/>
</dbReference>
<dbReference type="PROSITE" id="PS51722">
    <property type="entry name" value="G_TR_2"/>
    <property type="match status" value="1"/>
</dbReference>
<evidence type="ECO:0000256" key="4">
    <source>
        <dbReference type="ARBA" id="ARBA00023251"/>
    </source>
</evidence>
<proteinExistence type="predicted"/>
<evidence type="ECO:0000256" key="3">
    <source>
        <dbReference type="ARBA" id="ARBA00023134"/>
    </source>
</evidence>
<dbReference type="CDD" id="cd01684">
    <property type="entry name" value="Tet_like_IV"/>
    <property type="match status" value="1"/>
</dbReference>
<dbReference type="SMART" id="SM00889">
    <property type="entry name" value="EFG_IV"/>
    <property type="match status" value="1"/>
</dbReference>
<dbReference type="PANTHER" id="PTHR43261">
    <property type="entry name" value="TRANSLATION ELONGATION FACTOR G-RELATED"/>
    <property type="match status" value="1"/>
</dbReference>
<dbReference type="InterPro" id="IPR005225">
    <property type="entry name" value="Small_GTP-bd"/>
</dbReference>
<accession>A0A268NZS9</accession>
<name>A0A268NZS9_SHOCL</name>
<dbReference type="InterPro" id="IPR031157">
    <property type="entry name" value="G_TR_CS"/>
</dbReference>
<dbReference type="PRINTS" id="PR00315">
    <property type="entry name" value="ELONGATNFCT"/>
</dbReference>
<dbReference type="GO" id="GO:0046677">
    <property type="term" value="P:response to antibiotic"/>
    <property type="evidence" value="ECO:0007669"/>
    <property type="project" value="UniProtKB-KW"/>
</dbReference>
<evidence type="ECO:0000313" key="6">
    <source>
        <dbReference type="EMBL" id="PAE89003.1"/>
    </source>
</evidence>
<sequence length="647" mass="70938">MKTINIGVLAHVDAGKTTLTEQMLYQAGVIKEAGSVDKGNTTTDTLAIERERGITVKAAAVSFFWNDVKVNIIDTPGHADFISEVEHALTILDGAILIVSAVEGVQAQTRVLMQSLKAYRIPTVFFINKIDRVGADYKRVIKQIKWLLDDHICPMCEQTQGDTAYSIKATCPQTAGWLDVLALHNDELLAAYVENEPVSEMELRKELSQQTKKAVAYPLFIGSAAKGVGVSALLHSLSHWFSHTTEEASERDLSGIVFKVTELPNGEREALVRLYEGRLVARKMVSVVRADHPSFSVKVKHLQQLENGGRTGASAVSAGDVAVLREKSLQVGDILGKRVPQMKRFAFKKPPLQVQVHTDRKEEAIALHRALARLAAEDPFLQYTQDAATGDHFIRIFGHVQQEVLLSALKNEQGLSVSMSEPLVVCIEKPSGVGAAVEWIGEKGNPFYATLGFRVEPGPEGSGLSYQLEAELGSLPPAFQRAVRDTCRVVLQEGLKGWAVEDIIVTLTHTGYWSPVSTARDFRGLAPLVLMEALRQAGTSVYEPLERIEVIVPERFLSTLLSRIVRLGGNVLEPAFHQAGVLIKGTIPVRTATRLKSSIHALSGGEGILISKPGGYERVAGKAPAKERRQLNPLERTNYLMRFSHTM</sequence>
<dbReference type="InterPro" id="IPR000640">
    <property type="entry name" value="EFG_V-like"/>
</dbReference>
<comment type="caution">
    <text evidence="6">The sequence shown here is derived from an EMBL/GenBank/DDBJ whole genome shotgun (WGS) entry which is preliminary data.</text>
</comment>
<evidence type="ECO:0000313" key="7">
    <source>
        <dbReference type="Proteomes" id="UP000216207"/>
    </source>
</evidence>
<dbReference type="Pfam" id="PF00679">
    <property type="entry name" value="EFG_C"/>
    <property type="match status" value="1"/>
</dbReference>
<dbReference type="Gene3D" id="3.40.50.300">
    <property type="entry name" value="P-loop containing nucleotide triphosphate hydrolases"/>
    <property type="match status" value="1"/>
</dbReference>
<dbReference type="GO" id="GO:0003924">
    <property type="term" value="F:GTPase activity"/>
    <property type="evidence" value="ECO:0007669"/>
    <property type="project" value="InterPro"/>
</dbReference>
<organism evidence="6 7">
    <name type="scientific">Shouchella clausii</name>
    <name type="common">Alkalihalobacillus clausii</name>
    <dbReference type="NCBI Taxonomy" id="79880"/>
    <lineage>
        <taxon>Bacteria</taxon>
        <taxon>Bacillati</taxon>
        <taxon>Bacillota</taxon>
        <taxon>Bacilli</taxon>
        <taxon>Bacillales</taxon>
        <taxon>Bacillaceae</taxon>
        <taxon>Shouchella</taxon>
    </lineage>
</organism>
<dbReference type="GO" id="GO:0005525">
    <property type="term" value="F:GTP binding"/>
    <property type="evidence" value="ECO:0007669"/>
    <property type="project" value="UniProtKB-KW"/>
</dbReference>
<dbReference type="CDD" id="cd04168">
    <property type="entry name" value="TetM_like"/>
    <property type="match status" value="1"/>
</dbReference>
<dbReference type="Gene3D" id="3.30.230.10">
    <property type="match status" value="1"/>
</dbReference>
<dbReference type="Pfam" id="PF03764">
    <property type="entry name" value="EFG_IV"/>
    <property type="match status" value="1"/>
</dbReference>
<feature type="domain" description="Tr-type G" evidence="5">
    <location>
        <begin position="1"/>
        <end position="246"/>
    </location>
</feature>
<dbReference type="EMBL" id="NPCC01000012">
    <property type="protein sequence ID" value="PAE89003.1"/>
    <property type="molecule type" value="Genomic_DNA"/>
</dbReference>
<dbReference type="GO" id="GO:0006412">
    <property type="term" value="P:translation"/>
    <property type="evidence" value="ECO:0007669"/>
    <property type="project" value="UniProtKB-KW"/>
</dbReference>
<dbReference type="InterPro" id="IPR035650">
    <property type="entry name" value="Tet_C"/>
</dbReference>
<dbReference type="Pfam" id="PF14492">
    <property type="entry name" value="EFG_III"/>
    <property type="match status" value="1"/>
</dbReference>
<dbReference type="SUPFAM" id="SSF52540">
    <property type="entry name" value="P-loop containing nucleoside triphosphate hydrolases"/>
    <property type="match status" value="1"/>
</dbReference>
<evidence type="ECO:0000256" key="1">
    <source>
        <dbReference type="ARBA" id="ARBA00022741"/>
    </source>
</evidence>
<dbReference type="InterPro" id="IPR005517">
    <property type="entry name" value="Transl_elong_EFG/EF2_IV"/>
</dbReference>
<keyword evidence="1" id="KW-0547">Nucleotide-binding</keyword>
<dbReference type="SUPFAM" id="SSF54980">
    <property type="entry name" value="EF-G C-terminal domain-like"/>
    <property type="match status" value="2"/>
</dbReference>
<dbReference type="Gene3D" id="2.40.30.10">
    <property type="entry name" value="Translation factors"/>
    <property type="match status" value="1"/>
</dbReference>
<dbReference type="InterPro" id="IPR041095">
    <property type="entry name" value="EFG_II"/>
</dbReference>
<keyword evidence="4" id="KW-0046">Antibiotic resistance</keyword>
<dbReference type="InterPro" id="IPR027417">
    <property type="entry name" value="P-loop_NTPase"/>
</dbReference>
<dbReference type="RefSeq" id="WP_095326647.1">
    <property type="nucleotide sequence ID" value="NZ_NPCC01000012.1"/>
</dbReference>
<reference evidence="6 7" key="1">
    <citation type="submission" date="2017-07" db="EMBL/GenBank/DDBJ databases">
        <title>Isolation and whole genome analysis of endospore-forming bacteria from heroin.</title>
        <authorList>
            <person name="Kalinowski J."/>
            <person name="Ahrens B."/>
            <person name="Al-Dilaimi A."/>
            <person name="Winkler A."/>
            <person name="Wibberg D."/>
            <person name="Schleenbecker U."/>
            <person name="Ruckert C."/>
            <person name="Wolfel R."/>
            <person name="Grass G."/>
        </authorList>
    </citation>
    <scope>NUCLEOTIDE SEQUENCE [LARGE SCALE GENOMIC DNA]</scope>
    <source>
        <strain evidence="6 7">7539</strain>
    </source>
</reference>
<dbReference type="GO" id="GO:0032790">
    <property type="term" value="P:ribosome disassembly"/>
    <property type="evidence" value="ECO:0007669"/>
    <property type="project" value="TreeGrafter"/>
</dbReference>
<dbReference type="CDD" id="cd03711">
    <property type="entry name" value="Tet_C"/>
    <property type="match status" value="1"/>
</dbReference>
<dbReference type="SUPFAM" id="SSF50447">
    <property type="entry name" value="Translation proteins"/>
    <property type="match status" value="1"/>
</dbReference>
<dbReference type="Gene3D" id="3.30.70.870">
    <property type="entry name" value="Elongation Factor G (Translational Gtpase), domain 3"/>
    <property type="match status" value="1"/>
</dbReference>
<keyword evidence="2" id="KW-0648">Protein biosynthesis</keyword>
<dbReference type="InterPro" id="IPR000795">
    <property type="entry name" value="T_Tr_GTP-bd_dom"/>
</dbReference>
<evidence type="ECO:0000256" key="2">
    <source>
        <dbReference type="ARBA" id="ARBA00022917"/>
    </source>
</evidence>
<dbReference type="NCBIfam" id="TIGR00231">
    <property type="entry name" value="small_GTP"/>
    <property type="match status" value="1"/>
</dbReference>
<dbReference type="InterPro" id="IPR035647">
    <property type="entry name" value="EFG_III/V"/>
</dbReference>
<protein>
    <submittedName>
        <fullName evidence="6">Tetracycline resistance protein</fullName>
    </submittedName>
</protein>
<keyword evidence="3" id="KW-0342">GTP-binding</keyword>
<gene>
    <name evidence="6" type="ORF">CHH72_11570</name>
</gene>
<dbReference type="PANTHER" id="PTHR43261:SF1">
    <property type="entry name" value="RIBOSOME-RELEASING FACTOR 2, MITOCHONDRIAL"/>
    <property type="match status" value="1"/>
</dbReference>
<dbReference type="InterPro" id="IPR009000">
    <property type="entry name" value="Transl_B-barrel_sf"/>
</dbReference>
<dbReference type="InterPro" id="IPR014721">
    <property type="entry name" value="Ribsml_uS5_D2-typ_fold_subgr"/>
</dbReference>
<dbReference type="PROSITE" id="PS00301">
    <property type="entry name" value="G_TR_1"/>
    <property type="match status" value="1"/>
</dbReference>
<dbReference type="Pfam" id="PF00009">
    <property type="entry name" value="GTP_EFTU"/>
    <property type="match status" value="1"/>
</dbReference>
<dbReference type="AlphaFoldDB" id="A0A268NZS9"/>
<evidence type="ECO:0000259" key="5">
    <source>
        <dbReference type="PROSITE" id="PS51722"/>
    </source>
</evidence>